<reference evidence="2" key="1">
    <citation type="submission" date="2018-01" db="EMBL/GenBank/DDBJ databases">
        <authorList>
            <consortium name="Urmite Genomes"/>
        </authorList>
    </citation>
    <scope>NUCLEOTIDE SEQUENCE [LARGE SCALE GENOMIC DNA]</scope>
    <source>
        <strain evidence="2">AFP003</strain>
    </source>
</reference>
<name>A0A2K4YAM3_9MYCO</name>
<dbReference type="AlphaFoldDB" id="A0A2K4YAM3"/>
<gene>
    <name evidence="2" type="ORF">MAAFP003_2510</name>
</gene>
<dbReference type="Proteomes" id="UP000236318">
    <property type="component" value="Unassembled WGS sequence"/>
</dbReference>
<feature type="region of interest" description="Disordered" evidence="1">
    <location>
        <begin position="24"/>
        <end position="59"/>
    </location>
</feature>
<dbReference type="EMBL" id="FXEG02000002">
    <property type="protein sequence ID" value="SOX53834.1"/>
    <property type="molecule type" value="Genomic_DNA"/>
</dbReference>
<evidence type="ECO:0000256" key="1">
    <source>
        <dbReference type="SAM" id="MobiDB-lite"/>
    </source>
</evidence>
<sequence>MTKGWTKGMMRCGRYDYREVAVHTTNPDHLVPRQPSPTSVPPLRISGPYAAGRPKTPRA</sequence>
<protein>
    <submittedName>
        <fullName evidence="2">Uncharacterized protein</fullName>
    </submittedName>
</protein>
<accession>A0A2K4YAM3</accession>
<keyword evidence="3" id="KW-1185">Reference proteome</keyword>
<evidence type="ECO:0000313" key="3">
    <source>
        <dbReference type="Proteomes" id="UP000236318"/>
    </source>
</evidence>
<evidence type="ECO:0000313" key="2">
    <source>
        <dbReference type="EMBL" id="SOX53834.1"/>
    </source>
</evidence>
<comment type="caution">
    <text evidence="2">The sequence shown here is derived from an EMBL/GenBank/DDBJ whole genome shotgun (WGS) entry which is preliminary data.</text>
</comment>
<organism evidence="2 3">
    <name type="scientific">Mycobacterium ahvazicum</name>
    <dbReference type="NCBI Taxonomy" id="1964395"/>
    <lineage>
        <taxon>Bacteria</taxon>
        <taxon>Bacillati</taxon>
        <taxon>Actinomycetota</taxon>
        <taxon>Actinomycetes</taxon>
        <taxon>Mycobacteriales</taxon>
        <taxon>Mycobacteriaceae</taxon>
        <taxon>Mycobacterium</taxon>
        <taxon>Mycobacterium simiae complex</taxon>
    </lineage>
</organism>
<proteinExistence type="predicted"/>